<dbReference type="InterPro" id="IPR007110">
    <property type="entry name" value="Ig-like_dom"/>
</dbReference>
<dbReference type="Gene3D" id="2.60.120.40">
    <property type="match status" value="1"/>
</dbReference>
<evidence type="ECO:0000259" key="5">
    <source>
        <dbReference type="PROSITE" id="PS50871"/>
    </source>
</evidence>
<comment type="subcellular location">
    <subcellularLocation>
        <location evidence="1">Secreted</location>
    </subcellularLocation>
</comment>
<dbReference type="EMBL" id="MK153100">
    <property type="protein sequence ID" value="QBA18394.1"/>
    <property type="molecule type" value="mRNA"/>
</dbReference>
<feature type="domain" description="Ig-like" evidence="4">
    <location>
        <begin position="86"/>
        <end position="140"/>
    </location>
</feature>
<dbReference type="GO" id="GO:0005576">
    <property type="term" value="C:extracellular region"/>
    <property type="evidence" value="ECO:0007669"/>
    <property type="project" value="UniProtKB-SubCell"/>
</dbReference>
<evidence type="ECO:0000256" key="2">
    <source>
        <dbReference type="ARBA" id="ARBA00022525"/>
    </source>
</evidence>
<dbReference type="PROSITE" id="PS50835">
    <property type="entry name" value="IG_LIKE"/>
    <property type="match status" value="1"/>
</dbReference>
<dbReference type="PANTHER" id="PTHR15427:SF50">
    <property type="entry name" value="COMPLEMENT C1Q TUMOR NECROSIS FACTOR-RELATED PROTEIN 2-LIKE"/>
    <property type="match status" value="1"/>
</dbReference>
<evidence type="ECO:0000259" key="4">
    <source>
        <dbReference type="PROSITE" id="PS50835"/>
    </source>
</evidence>
<dbReference type="InterPro" id="IPR050392">
    <property type="entry name" value="Collagen/C1q_domain"/>
</dbReference>
<evidence type="ECO:0000256" key="3">
    <source>
        <dbReference type="SAM" id="Coils"/>
    </source>
</evidence>
<gene>
    <name evidence="6" type="primary">QREP-4.1</name>
</gene>
<dbReference type="AlphaFoldDB" id="A0A411DEM7"/>
<proteinExistence type="evidence at transcript level"/>
<dbReference type="Pfam" id="PF00386">
    <property type="entry name" value="C1q"/>
    <property type="match status" value="1"/>
</dbReference>
<name>A0A411DEM7_LITLI</name>
<evidence type="ECO:0000256" key="1">
    <source>
        <dbReference type="ARBA" id="ARBA00004613"/>
    </source>
</evidence>
<feature type="domain" description="C1q" evidence="5">
    <location>
        <begin position="217"/>
        <end position="350"/>
    </location>
</feature>
<protein>
    <submittedName>
        <fullName evidence="6">VIgL family C1q-related protein 4 isoform 1</fullName>
    </submittedName>
</protein>
<keyword evidence="3" id="KW-0175">Coiled coil</keyword>
<dbReference type="SUPFAM" id="SSF49842">
    <property type="entry name" value="TNF-like"/>
    <property type="match status" value="1"/>
</dbReference>
<feature type="coiled-coil region" evidence="3">
    <location>
        <begin position="158"/>
        <end position="217"/>
    </location>
</feature>
<organism evidence="6">
    <name type="scientific">Littorina littorea</name>
    <name type="common">Common periwinkle</name>
    <dbReference type="NCBI Taxonomy" id="31216"/>
    <lineage>
        <taxon>Eukaryota</taxon>
        <taxon>Metazoa</taxon>
        <taxon>Spiralia</taxon>
        <taxon>Lophotrochozoa</taxon>
        <taxon>Mollusca</taxon>
        <taxon>Gastropoda</taxon>
        <taxon>Caenogastropoda</taxon>
        <taxon>Littorinimorpha</taxon>
        <taxon>Littorinoidea</taxon>
        <taxon>Littorinidae</taxon>
        <taxon>Littorina</taxon>
    </lineage>
</organism>
<dbReference type="InterPro" id="IPR001073">
    <property type="entry name" value="C1q_dom"/>
</dbReference>
<keyword evidence="2" id="KW-0964">Secreted</keyword>
<sequence length="350" mass="38443">MFVMPAFSGRVRKISNAGIEIDGVQVLDTGNYSVRVVGGSAESDVVTLQRSVDVFISDGLQTTDEHQHVTQQPVAEYDNSTHQYHVVLRCGTFTYPTHPPFDVTWETPSGQTEQSSSYKDGSFLLKLPNPVEGGTYTCRLPLSAACLHGGTGEPTLTVAKMEARLAVLEARQEGENSELKSLVRDLQNNNSDLTTKYNALENQNSDLTTKYNALNRLLNQTVSFHARLAGDKYFLPSGSTLILPTVVNNHGNAYDNNTGKFTAPFTATYCFLATTVDLNRALYAELSLVVDGTEVDYVHTNTELYFQSASVHAVLHLTAGQKVWLNVPSSNNYFWARATAFSGFLVDHAQ</sequence>
<reference evidence="6" key="1">
    <citation type="journal article" date="2019" name="Dev. Comp. Immunol.">
        <title>Derivatives of the lectin complement pathway in Lophotrochozoa.</title>
        <authorList>
            <person name="Gorbushin A.M."/>
        </authorList>
    </citation>
    <scope>NUCLEOTIDE SEQUENCE</scope>
    <source>
        <tissue evidence="6">Kidney</tissue>
    </source>
</reference>
<evidence type="ECO:0000313" key="6">
    <source>
        <dbReference type="EMBL" id="QBA18394.1"/>
    </source>
</evidence>
<dbReference type="InterPro" id="IPR008983">
    <property type="entry name" value="Tumour_necrosis_fac-like_dom"/>
</dbReference>
<dbReference type="CDD" id="cd00096">
    <property type="entry name" value="Ig"/>
    <property type="match status" value="1"/>
</dbReference>
<dbReference type="PANTHER" id="PTHR15427">
    <property type="entry name" value="EMILIN ELASTIN MICROFIBRIL INTERFACE-LOCATED PROTEIN ELASTIN MICROFIBRIL INTERFACER"/>
    <property type="match status" value="1"/>
</dbReference>
<dbReference type="PRINTS" id="PR00007">
    <property type="entry name" value="COMPLEMNTC1Q"/>
</dbReference>
<accession>A0A411DEM7</accession>
<dbReference type="PROSITE" id="PS50871">
    <property type="entry name" value="C1Q"/>
    <property type="match status" value="1"/>
</dbReference>
<dbReference type="SMART" id="SM00110">
    <property type="entry name" value="C1Q"/>
    <property type="match status" value="1"/>
</dbReference>